<dbReference type="RefSeq" id="WP_132705691.1">
    <property type="nucleotide sequence ID" value="NZ_SMGI01000004.1"/>
</dbReference>
<dbReference type="AlphaFoldDB" id="A0A4R1KLY5"/>
<dbReference type="OrthoDB" id="6398367at2"/>
<evidence type="ECO:0000313" key="1">
    <source>
        <dbReference type="EMBL" id="TCK65260.1"/>
    </source>
</evidence>
<proteinExistence type="predicted"/>
<protein>
    <submittedName>
        <fullName evidence="1">Thiol-disulfide isomerase/thioredoxin</fullName>
    </submittedName>
</protein>
<keyword evidence="2" id="KW-1185">Reference proteome</keyword>
<dbReference type="SUPFAM" id="SSF52833">
    <property type="entry name" value="Thioredoxin-like"/>
    <property type="match status" value="1"/>
</dbReference>
<evidence type="ECO:0000313" key="2">
    <source>
        <dbReference type="Proteomes" id="UP000295714"/>
    </source>
</evidence>
<keyword evidence="1" id="KW-0413">Isomerase</keyword>
<organism evidence="1 2">
    <name type="scientific">Winogradskyella wandonensis</name>
    <dbReference type="NCBI Taxonomy" id="1442586"/>
    <lineage>
        <taxon>Bacteria</taxon>
        <taxon>Pseudomonadati</taxon>
        <taxon>Bacteroidota</taxon>
        <taxon>Flavobacteriia</taxon>
        <taxon>Flavobacteriales</taxon>
        <taxon>Flavobacteriaceae</taxon>
        <taxon>Winogradskyella</taxon>
    </lineage>
</organism>
<accession>A0A4R1KLY5</accession>
<dbReference type="GO" id="GO:0016853">
    <property type="term" value="F:isomerase activity"/>
    <property type="evidence" value="ECO:0007669"/>
    <property type="project" value="UniProtKB-KW"/>
</dbReference>
<dbReference type="EMBL" id="SMGI01000004">
    <property type="protein sequence ID" value="TCK65260.1"/>
    <property type="molecule type" value="Genomic_DNA"/>
</dbReference>
<dbReference type="InterPro" id="IPR036249">
    <property type="entry name" value="Thioredoxin-like_sf"/>
</dbReference>
<dbReference type="Proteomes" id="UP000295714">
    <property type="component" value="Unassembled WGS sequence"/>
</dbReference>
<reference evidence="1 2" key="1">
    <citation type="journal article" date="2015" name="Stand. Genomic Sci.">
        <title>Genomic Encyclopedia of Bacterial and Archaeal Type Strains, Phase III: the genomes of soil and plant-associated and newly described type strains.</title>
        <authorList>
            <person name="Whitman W.B."/>
            <person name="Woyke T."/>
            <person name="Klenk H.P."/>
            <person name="Zhou Y."/>
            <person name="Lilburn T.G."/>
            <person name="Beck B.J."/>
            <person name="De Vos P."/>
            <person name="Vandamme P."/>
            <person name="Eisen J.A."/>
            <person name="Garrity G."/>
            <person name="Hugenholtz P."/>
            <person name="Kyrpides N.C."/>
        </authorList>
    </citation>
    <scope>NUCLEOTIDE SEQUENCE [LARGE SCALE GENOMIC DNA]</scope>
    <source>
        <strain evidence="1 2">CECT 8445</strain>
    </source>
</reference>
<name>A0A4R1KLY5_9FLAO</name>
<gene>
    <name evidence="1" type="ORF">DFQ05_2477</name>
</gene>
<comment type="caution">
    <text evidence="1">The sequence shown here is derived from an EMBL/GenBank/DDBJ whole genome shotgun (WGS) entry which is preliminary data.</text>
</comment>
<dbReference type="CDD" id="cd02947">
    <property type="entry name" value="TRX_family"/>
    <property type="match status" value="1"/>
</dbReference>
<sequence length="191" mass="22309">MKQLCTIAFLMLCLYSCKSQKLNAEFKPEGKSPYLLGKIDKSGFENETYSKWFNTNYENYNPNAEIIEALKQNLNDYEITLFMGTWCGDSKREVPKFFKILEAADYPMKQLTSVALSREKETYKESPQHEEAGLNIVRVPTFIFFKNGKEVNRIIERPIETLEKDILNIITTNDYKPNYFGVKRKPKTTKK</sequence>
<dbReference type="Pfam" id="PF14595">
    <property type="entry name" value="Thioredoxin_9"/>
    <property type="match status" value="1"/>
</dbReference>
<dbReference type="Gene3D" id="3.40.30.10">
    <property type="entry name" value="Glutaredoxin"/>
    <property type="match status" value="1"/>
</dbReference>